<organism evidence="1 2">
    <name type="scientific">Blastomyces percursus</name>
    <dbReference type="NCBI Taxonomy" id="1658174"/>
    <lineage>
        <taxon>Eukaryota</taxon>
        <taxon>Fungi</taxon>
        <taxon>Dikarya</taxon>
        <taxon>Ascomycota</taxon>
        <taxon>Pezizomycotina</taxon>
        <taxon>Eurotiomycetes</taxon>
        <taxon>Eurotiomycetidae</taxon>
        <taxon>Onygenales</taxon>
        <taxon>Ajellomycetaceae</taxon>
        <taxon>Blastomyces</taxon>
    </lineage>
</organism>
<dbReference type="EMBL" id="LGTZ01000985">
    <property type="protein sequence ID" value="OJD22695.1"/>
    <property type="molecule type" value="Genomic_DNA"/>
</dbReference>
<dbReference type="OrthoDB" id="3531694at2759"/>
<accession>A0A1J9R2H9</accession>
<protein>
    <submittedName>
        <fullName evidence="1">Uncharacterized protein</fullName>
    </submittedName>
</protein>
<keyword evidence="2" id="KW-1185">Reference proteome</keyword>
<dbReference type="VEuPathDB" id="FungiDB:ACJ73_05959"/>
<name>A0A1J9R2H9_9EURO</name>
<evidence type="ECO:0000313" key="1">
    <source>
        <dbReference type="EMBL" id="OJD22695.1"/>
    </source>
</evidence>
<gene>
    <name evidence="1" type="ORF">ACJ73_05959</name>
</gene>
<proteinExistence type="predicted"/>
<dbReference type="Proteomes" id="UP000242791">
    <property type="component" value="Unassembled WGS sequence"/>
</dbReference>
<dbReference type="AlphaFoldDB" id="A0A1J9R2H9"/>
<evidence type="ECO:0000313" key="2">
    <source>
        <dbReference type="Proteomes" id="UP000242791"/>
    </source>
</evidence>
<sequence>MSRVFKRLYTVVGKVTFDNVKEQNVNGSAWVSSLDSAASDAEKTDPRIKHLKIQGAKAHQSHTDPNDPKPVISVQYLNDLMQRVRSEHVHEDGTTKSKTE</sequence>
<comment type="caution">
    <text evidence="1">The sequence shown here is derived from an EMBL/GenBank/DDBJ whole genome shotgun (WGS) entry which is preliminary data.</text>
</comment>
<reference evidence="1 2" key="1">
    <citation type="submission" date="2015-08" db="EMBL/GenBank/DDBJ databases">
        <title>Emmonsia species relationships and genome sequence.</title>
        <authorList>
            <person name="Cuomo C.A."/>
            <person name="Schwartz I.S."/>
            <person name="Kenyon C."/>
            <person name="De Hoog G.S."/>
            <person name="Govender N.P."/>
            <person name="Botha A."/>
            <person name="Moreno L."/>
            <person name="De Vries M."/>
            <person name="Munoz J.F."/>
            <person name="Stielow J.B."/>
        </authorList>
    </citation>
    <scope>NUCLEOTIDE SEQUENCE [LARGE SCALE GENOMIC DNA]</scope>
    <source>
        <strain evidence="1 2">EI222</strain>
    </source>
</reference>